<keyword evidence="3" id="KW-1185">Reference proteome</keyword>
<comment type="caution">
    <text evidence="2">The sequence shown here is derived from an EMBL/GenBank/DDBJ whole genome shotgun (WGS) entry which is preliminary data.</text>
</comment>
<protein>
    <recommendedName>
        <fullName evidence="1">MobA-like NTP transferase domain-containing protein</fullName>
    </recommendedName>
</protein>
<dbReference type="RefSeq" id="WP_009279806.1">
    <property type="nucleotide sequence ID" value="NZ_CAIT01000004.1"/>
</dbReference>
<proteinExistence type="predicted"/>
<evidence type="ECO:0000313" key="3">
    <source>
        <dbReference type="Proteomes" id="UP000009309"/>
    </source>
</evidence>
<dbReference type="InterPro" id="IPR025877">
    <property type="entry name" value="MobA-like_NTP_Trfase"/>
</dbReference>
<gene>
    <name evidence="2" type="ORF">BN8_00133</name>
</gene>
<feature type="domain" description="MobA-like NTP transferase" evidence="1">
    <location>
        <begin position="6"/>
        <end position="169"/>
    </location>
</feature>
<dbReference type="eggNOG" id="COG2068">
    <property type="taxonomic scope" value="Bacteria"/>
</dbReference>
<dbReference type="Proteomes" id="UP000009309">
    <property type="component" value="Unassembled WGS sequence"/>
</dbReference>
<dbReference type="PANTHER" id="PTHR43777:SF1">
    <property type="entry name" value="MOLYBDENUM COFACTOR CYTIDYLYLTRANSFERASE"/>
    <property type="match status" value="1"/>
</dbReference>
<dbReference type="AlphaFoldDB" id="I2GBE4"/>
<dbReference type="STRING" id="1185876.BN8_00133"/>
<dbReference type="OrthoDB" id="9779263at2"/>
<accession>I2GBE4</accession>
<dbReference type="GO" id="GO:0016779">
    <property type="term" value="F:nucleotidyltransferase activity"/>
    <property type="evidence" value="ECO:0007669"/>
    <property type="project" value="UniProtKB-ARBA"/>
</dbReference>
<evidence type="ECO:0000313" key="2">
    <source>
        <dbReference type="EMBL" id="CCH51218.1"/>
    </source>
</evidence>
<name>I2GBE4_9BACT</name>
<dbReference type="SUPFAM" id="SSF53448">
    <property type="entry name" value="Nucleotide-diphospho-sugar transferases"/>
    <property type="match status" value="1"/>
</dbReference>
<organism evidence="2 3">
    <name type="scientific">Fibrisoma limi BUZ 3</name>
    <dbReference type="NCBI Taxonomy" id="1185876"/>
    <lineage>
        <taxon>Bacteria</taxon>
        <taxon>Pseudomonadati</taxon>
        <taxon>Bacteroidota</taxon>
        <taxon>Cytophagia</taxon>
        <taxon>Cytophagales</taxon>
        <taxon>Spirosomataceae</taxon>
        <taxon>Fibrisoma</taxon>
    </lineage>
</organism>
<dbReference type="Pfam" id="PF12804">
    <property type="entry name" value="NTP_transf_3"/>
    <property type="match status" value="1"/>
</dbReference>
<reference evidence="2 3" key="1">
    <citation type="journal article" date="2012" name="J. Bacteriol.">
        <title>Genome Sequence of the Filamentous Bacterium Fibrisoma limi BUZ 3T.</title>
        <authorList>
            <person name="Filippini M."/>
            <person name="Qi W."/>
            <person name="Jaenicke S."/>
            <person name="Goesmann A."/>
            <person name="Smits T.H."/>
            <person name="Bagheri H.C."/>
        </authorList>
    </citation>
    <scope>NUCLEOTIDE SEQUENCE [LARGE SCALE GENOMIC DNA]</scope>
    <source>
        <strain evidence="3">BUZ 3T</strain>
    </source>
</reference>
<sequence>MRIGIIILAAGAATRFGGQPKQLLALNGSTLIQRITQTALTACPDGPVAVVLGANRDNVRPELLNYPVTIVDNPHWSDGMATSLKAGLDSLLTQHPALDAVIVLLCDQPLITPELIQELIDTHGRTGQPIVACRYAGSVGVPALFTQSYFDKLLALTGDQGARYILKNNKTDLAEVGFEPAAIDLDSWQDVEEFNQSQSDDNRVTPDR</sequence>
<dbReference type="CDD" id="cd04182">
    <property type="entry name" value="GT_2_like_f"/>
    <property type="match status" value="1"/>
</dbReference>
<dbReference type="Gene3D" id="3.90.550.10">
    <property type="entry name" value="Spore Coat Polysaccharide Biosynthesis Protein SpsA, Chain A"/>
    <property type="match status" value="1"/>
</dbReference>
<evidence type="ECO:0000259" key="1">
    <source>
        <dbReference type="Pfam" id="PF12804"/>
    </source>
</evidence>
<dbReference type="InterPro" id="IPR029044">
    <property type="entry name" value="Nucleotide-diphossugar_trans"/>
</dbReference>
<dbReference type="EMBL" id="CAIT01000004">
    <property type="protein sequence ID" value="CCH51218.1"/>
    <property type="molecule type" value="Genomic_DNA"/>
</dbReference>
<dbReference type="PANTHER" id="PTHR43777">
    <property type="entry name" value="MOLYBDENUM COFACTOR CYTIDYLYLTRANSFERASE"/>
    <property type="match status" value="1"/>
</dbReference>